<dbReference type="Pfam" id="PF04404">
    <property type="entry name" value="ERF"/>
    <property type="match status" value="1"/>
</dbReference>
<gene>
    <name evidence="1" type="ORF">F950_02978</name>
</gene>
<evidence type="ECO:0000313" key="2">
    <source>
        <dbReference type="Proteomes" id="UP000018433"/>
    </source>
</evidence>
<evidence type="ECO:0000313" key="1">
    <source>
        <dbReference type="EMBL" id="ENV60415.1"/>
    </source>
</evidence>
<dbReference type="EMBL" id="APPV01000011">
    <property type="protein sequence ID" value="ENV60415.1"/>
    <property type="molecule type" value="Genomic_DNA"/>
</dbReference>
<evidence type="ECO:0008006" key="3">
    <source>
        <dbReference type="Google" id="ProtNLM"/>
    </source>
</evidence>
<sequence>MNAPVIHQDQNNQLFSLVEKVLSSPTPDMAVIEKMLDMQERVLAKQAEMAFNRDFAMMAQEIPVIAETSTGHNVTYAALETIDAVVRPILSKHGFATSFRVEHPETNKVKVTCVLMHKDGHRESTSMELSADTTGSKNAVQALGSSVSYGKRYTLCAMLNITTAKEDDNGFAAKPFCPMTGEQILMLKGLFDRLDNFQQQLFFEQFGSIENINKSLFAKAQSALNKLIKQGNGNANT</sequence>
<accession>A0ABN0JXV7</accession>
<organism evidence="1 2">
    <name type="scientific">Acinetobacter soli NIPH 2899</name>
    <dbReference type="NCBI Taxonomy" id="1217677"/>
    <lineage>
        <taxon>Bacteria</taxon>
        <taxon>Pseudomonadati</taxon>
        <taxon>Pseudomonadota</taxon>
        <taxon>Gammaproteobacteria</taxon>
        <taxon>Moraxellales</taxon>
        <taxon>Moraxellaceae</taxon>
        <taxon>Acinetobacter</taxon>
    </lineage>
</organism>
<comment type="caution">
    <text evidence="1">The sequence shown here is derived from an EMBL/GenBank/DDBJ whole genome shotgun (WGS) entry which is preliminary data.</text>
</comment>
<dbReference type="RefSeq" id="WP_004948423.1">
    <property type="nucleotide sequence ID" value="NZ_KB849643.1"/>
</dbReference>
<reference evidence="1 2" key="1">
    <citation type="submission" date="2013-02" db="EMBL/GenBank/DDBJ databases">
        <title>The Genome Sequence of Acinetobacter soli NIPH 2899.</title>
        <authorList>
            <consortium name="The Broad Institute Genome Sequencing Platform"/>
            <consortium name="The Broad Institute Genome Sequencing Center for Infectious Disease"/>
            <person name="Cerqueira G."/>
            <person name="Feldgarden M."/>
            <person name="Courvalin P."/>
            <person name="Perichon B."/>
            <person name="Grillot-Courvalin C."/>
            <person name="Clermont D."/>
            <person name="Rocha E."/>
            <person name="Yoon E.-J."/>
            <person name="Nemec A."/>
            <person name="Walker B."/>
            <person name="Young S.K."/>
            <person name="Zeng Q."/>
            <person name="Gargeya S."/>
            <person name="Fitzgerald M."/>
            <person name="Haas B."/>
            <person name="Abouelleil A."/>
            <person name="Alvarado L."/>
            <person name="Arachchi H.M."/>
            <person name="Berlin A.M."/>
            <person name="Chapman S.B."/>
            <person name="Dewar J."/>
            <person name="Goldberg J."/>
            <person name="Griggs A."/>
            <person name="Gujja S."/>
            <person name="Hansen M."/>
            <person name="Howarth C."/>
            <person name="Imamovic A."/>
            <person name="Larimer J."/>
            <person name="McCowan C."/>
            <person name="Murphy C."/>
            <person name="Neiman D."/>
            <person name="Pearson M."/>
            <person name="Priest M."/>
            <person name="Roberts A."/>
            <person name="Saif S."/>
            <person name="Shea T."/>
            <person name="Sisk P."/>
            <person name="Sykes S."/>
            <person name="Wortman J."/>
            <person name="Nusbaum C."/>
            <person name="Birren B."/>
        </authorList>
    </citation>
    <scope>NUCLEOTIDE SEQUENCE [LARGE SCALE GENOMIC DNA]</scope>
    <source>
        <strain evidence="1 2">NIPH 2899</strain>
    </source>
</reference>
<dbReference type="InterPro" id="IPR007499">
    <property type="entry name" value="ERF_bacteria_virus"/>
</dbReference>
<keyword evidence="2" id="KW-1185">Reference proteome</keyword>
<name>A0ABN0JXV7_9GAMM</name>
<proteinExistence type="predicted"/>
<protein>
    <recommendedName>
        <fullName evidence="3">Single-stranded DNA-binding protein</fullName>
    </recommendedName>
</protein>
<dbReference type="Proteomes" id="UP000018433">
    <property type="component" value="Unassembled WGS sequence"/>
</dbReference>